<keyword evidence="2" id="KW-1185">Reference proteome</keyword>
<sequence length="208" mass="21836">MQPLSGAELVAALPTEGALPGYIVTGTPKSSADGGTSDSDVRPKACRSLWGARARASTGSVASAWIPIARSGFAPPTEFLTFASYDSGGAKAHLASLDTALNTCSSLSFLDSYGTRHTADVERVENQTALGDTSVSFRMHWTYDQDGFKSDTFVLVTTVRQGEATVTDVANASVGSQLSASKKRAFMPKVDPDMLNSQVAALREAQGH</sequence>
<evidence type="ECO:0000313" key="2">
    <source>
        <dbReference type="Proteomes" id="UP000037251"/>
    </source>
</evidence>
<evidence type="ECO:0000313" key="1">
    <source>
        <dbReference type="EMBL" id="KOG32745.1"/>
    </source>
</evidence>
<dbReference type="STRING" id="67356.AQJ84_34600"/>
<accession>A0A0L8L3P7</accession>
<dbReference type="PATRIC" id="fig|67356.5.peg.5551"/>
<dbReference type="AlphaFoldDB" id="A0A0L8L3P7"/>
<reference evidence="2" key="1">
    <citation type="submission" date="2015-07" db="EMBL/GenBank/DDBJ databases">
        <authorList>
            <person name="Ju K.-S."/>
            <person name="Doroghazi J.R."/>
            <person name="Metcalf W.W."/>
        </authorList>
    </citation>
    <scope>NUCLEOTIDE SEQUENCE [LARGE SCALE GENOMIC DNA]</scope>
    <source>
        <strain evidence="2">NRRL 2290</strain>
    </source>
</reference>
<evidence type="ECO:0008006" key="3">
    <source>
        <dbReference type="Google" id="ProtNLM"/>
    </source>
</evidence>
<dbReference type="EMBL" id="LGUS01000180">
    <property type="protein sequence ID" value="KOG32745.1"/>
    <property type="molecule type" value="Genomic_DNA"/>
</dbReference>
<gene>
    <name evidence="1" type="ORF">ADK37_25900</name>
</gene>
<dbReference type="Proteomes" id="UP000037251">
    <property type="component" value="Unassembled WGS sequence"/>
</dbReference>
<organism evidence="1 2">
    <name type="scientific">Streptomyces resistomycificus</name>
    <dbReference type="NCBI Taxonomy" id="67356"/>
    <lineage>
        <taxon>Bacteria</taxon>
        <taxon>Bacillati</taxon>
        <taxon>Actinomycetota</taxon>
        <taxon>Actinomycetes</taxon>
        <taxon>Kitasatosporales</taxon>
        <taxon>Streptomycetaceae</taxon>
        <taxon>Streptomyces</taxon>
        <taxon>Streptomyces aurantiacus group</taxon>
    </lineage>
</organism>
<proteinExistence type="predicted"/>
<protein>
    <recommendedName>
        <fullName evidence="3">PknH-like extracellular domain-containing protein</fullName>
    </recommendedName>
</protein>
<name>A0A0L8L3P7_9ACTN</name>
<comment type="caution">
    <text evidence="1">The sequence shown here is derived from an EMBL/GenBank/DDBJ whole genome shotgun (WGS) entry which is preliminary data.</text>
</comment>